<dbReference type="GO" id="GO:0005737">
    <property type="term" value="C:cytoplasm"/>
    <property type="evidence" value="ECO:0007669"/>
    <property type="project" value="UniProtKB-SubCell"/>
</dbReference>
<comment type="caution">
    <text evidence="18">The sequence shown here is derived from an EMBL/GenBank/DDBJ whole genome shotgun (WGS) entry which is preliminary data.</text>
</comment>
<dbReference type="InterPro" id="IPR004602">
    <property type="entry name" value="UvrA"/>
</dbReference>
<keyword evidence="8" id="KW-0863">Zinc-finger</keyword>
<dbReference type="Proteomes" id="UP000435357">
    <property type="component" value="Unassembled WGS sequence"/>
</dbReference>
<evidence type="ECO:0000256" key="12">
    <source>
        <dbReference type="ARBA" id="ARBA00023125"/>
    </source>
</evidence>
<dbReference type="InterPro" id="IPR017871">
    <property type="entry name" value="ABC_transporter-like_CS"/>
</dbReference>
<evidence type="ECO:0000256" key="9">
    <source>
        <dbReference type="ARBA" id="ARBA00022833"/>
    </source>
</evidence>
<evidence type="ECO:0000256" key="15">
    <source>
        <dbReference type="ARBA" id="ARBA00039316"/>
    </source>
</evidence>
<dbReference type="PROSITE" id="PS50893">
    <property type="entry name" value="ABC_TRANSPORTER_2"/>
    <property type="match status" value="2"/>
</dbReference>
<dbReference type="Gene3D" id="3.30.1490.20">
    <property type="entry name" value="ATP-grasp fold, A domain"/>
    <property type="match status" value="1"/>
</dbReference>
<evidence type="ECO:0000256" key="14">
    <source>
        <dbReference type="ARBA" id="ARBA00038000"/>
    </source>
</evidence>
<dbReference type="GO" id="GO:0016887">
    <property type="term" value="F:ATP hydrolysis activity"/>
    <property type="evidence" value="ECO:0007669"/>
    <property type="project" value="InterPro"/>
</dbReference>
<evidence type="ECO:0000256" key="2">
    <source>
        <dbReference type="ARBA" id="ARBA00022490"/>
    </source>
</evidence>
<dbReference type="InterPro" id="IPR013815">
    <property type="entry name" value="ATP_grasp_subdomain_1"/>
</dbReference>
<reference evidence="18 19" key="1">
    <citation type="submission" date="2019-09" db="EMBL/GenBank/DDBJ databases">
        <title>Genomes of Cryomorphaceae.</title>
        <authorList>
            <person name="Bowman J.P."/>
        </authorList>
    </citation>
    <scope>NUCLEOTIDE SEQUENCE [LARGE SCALE GENOMIC DNA]</scope>
    <source>
        <strain evidence="18 19">KCTC 52047</strain>
    </source>
</reference>
<evidence type="ECO:0000313" key="18">
    <source>
        <dbReference type="EMBL" id="KAB1064788.1"/>
    </source>
</evidence>
<dbReference type="PANTHER" id="PTHR43152">
    <property type="entry name" value="UVRABC SYSTEM PROTEIN A"/>
    <property type="match status" value="1"/>
</dbReference>
<comment type="subcellular location">
    <subcellularLocation>
        <location evidence="1">Cytoplasm</location>
    </subcellularLocation>
</comment>
<name>A0A6N6M812_9FLAO</name>
<evidence type="ECO:0000256" key="10">
    <source>
        <dbReference type="ARBA" id="ARBA00022840"/>
    </source>
</evidence>
<dbReference type="Gene3D" id="1.10.8.280">
    <property type="entry name" value="ABC transporter ATPase domain-like"/>
    <property type="match status" value="1"/>
</dbReference>
<keyword evidence="2" id="KW-0963">Cytoplasm</keyword>
<evidence type="ECO:0000256" key="8">
    <source>
        <dbReference type="ARBA" id="ARBA00022771"/>
    </source>
</evidence>
<sequence>MPKTDLQQVDTKKNIVIKGAKMHNLKGVDVIIPRNKFIVITGLSGSGKSSLAFDTLYAEGQRRYVESLSSYARQFMGKLDKPEVEYIKGISPAIAIEQKVNTRNPRSTVGTTTEIYDYLKLLFARIGRTFSPVSGDEVKRDTVTDVVNYITNLPEGSKLMIASPLLVTGNKTLEEQVKILKQQGFTRLLSDEKPVRIEDFDPDVHSQNLEILIDRVVANDDEDNQMRIADSVQTAFYEGDGSCSVLTKTDDGFDRKDFSNRFELDGITFEQPTHHFFAFNNPLGACKTCEGFGSVMGIDPDLVIPNKGLSVYEDAIVCWKGEKMSKWKDKLIRNATKFDFPIHRPIHELTEEQKELLWTGNEYFKGLNAFFKHLESKSYKIQFRVMLSRYRGKTTCPDCKGTRLRKDASYVKINEKSIIDLVLTPVDELYEWFQDLNNHLTDYDKKVGKRLLIEINNRLQFLQEVGLSYLTLNRTSGSLSGGESQRINLATTLGSSLVGSMYILDEPSIGLHPRDTNRLVGVLHSLKRLGNTVIVVEHEEEVMRAADEIIDMGPMAGTNGGEVVFQGDHDDLINSDESLTAKYLTGKMNIETPEKRRDWKMSIDIRGAREHNLKNIDVSFPLKALTVVTGVSGSGKSTLVRKILFPSIQKKLGEYGDITGEFDELAGDISAIQNIEFVDQNPIGKSSRSNPVTYVKAFDEIRSLFASQQLAKLRGFKPSYFSFNVEGGRCEKCKGEGEITVEMQFMADIHLQCDACKGKRYKSEVLEIEYEGKTIADVLDLTIDEAIEFFGAQEENDAKKVVNKLLPLQDVGLGYIKLGQSSSTLSGGEAQRIKLASFLVKGKTRDKTLFIFDEPTTGLHFHDIEKLLRALNALIDNGHSIIVVEHNAEIIKSADWVIDLGPEGGKNGGDLVFAGTPEDLINHKESYTGQYLKGKL</sequence>
<dbReference type="Pfam" id="PF17755">
    <property type="entry name" value="UvrA_DNA-bind"/>
    <property type="match status" value="1"/>
</dbReference>
<keyword evidence="13" id="KW-0234">DNA repair</keyword>
<evidence type="ECO:0000256" key="11">
    <source>
        <dbReference type="ARBA" id="ARBA00022881"/>
    </source>
</evidence>
<keyword evidence="5" id="KW-0547">Nucleotide-binding</keyword>
<feature type="domain" description="ABC transporter" evidence="17">
    <location>
        <begin position="590"/>
        <end position="933"/>
    </location>
</feature>
<gene>
    <name evidence="18" type="primary">uvrA</name>
    <name evidence="18" type="ORF">F3059_05375</name>
</gene>
<dbReference type="GO" id="GO:0008270">
    <property type="term" value="F:zinc ion binding"/>
    <property type="evidence" value="ECO:0007669"/>
    <property type="project" value="UniProtKB-KW"/>
</dbReference>
<dbReference type="Gene3D" id="3.40.50.300">
    <property type="entry name" value="P-loop containing nucleotide triphosphate hydrolases"/>
    <property type="match status" value="2"/>
</dbReference>
<protein>
    <recommendedName>
        <fullName evidence="15">UvrABC system protein A</fullName>
    </recommendedName>
    <alternativeName>
        <fullName evidence="16">Excinuclease ABC subunit A</fullName>
    </alternativeName>
</protein>
<dbReference type="Pfam" id="PF17760">
    <property type="entry name" value="UvrA_inter"/>
    <property type="match status" value="1"/>
</dbReference>
<proteinExistence type="inferred from homology"/>
<accession>A0A6N6M812</accession>
<dbReference type="InterPro" id="IPR041102">
    <property type="entry name" value="UvrA_inter"/>
</dbReference>
<keyword evidence="9" id="KW-0862">Zinc</keyword>
<dbReference type="RefSeq" id="WP_151167107.1">
    <property type="nucleotide sequence ID" value="NZ_WACR01000004.1"/>
</dbReference>
<dbReference type="GO" id="GO:0005524">
    <property type="term" value="F:ATP binding"/>
    <property type="evidence" value="ECO:0007669"/>
    <property type="project" value="UniProtKB-KW"/>
</dbReference>
<organism evidence="18 19">
    <name type="scientific">Salibacter halophilus</name>
    <dbReference type="NCBI Taxonomy" id="1803916"/>
    <lineage>
        <taxon>Bacteria</taxon>
        <taxon>Pseudomonadati</taxon>
        <taxon>Bacteroidota</taxon>
        <taxon>Flavobacteriia</taxon>
        <taxon>Flavobacteriales</taxon>
        <taxon>Salibacteraceae</taxon>
        <taxon>Salibacter</taxon>
    </lineage>
</organism>
<keyword evidence="7" id="KW-0228">DNA excision</keyword>
<evidence type="ECO:0000256" key="7">
    <source>
        <dbReference type="ARBA" id="ARBA00022769"/>
    </source>
</evidence>
<dbReference type="PANTHER" id="PTHR43152:SF3">
    <property type="entry name" value="UVRABC SYSTEM PROTEIN A"/>
    <property type="match status" value="1"/>
</dbReference>
<keyword evidence="4" id="KW-0677">Repeat</keyword>
<dbReference type="AlphaFoldDB" id="A0A6N6M812"/>
<keyword evidence="11" id="KW-0267">Excision nuclease</keyword>
<dbReference type="SUPFAM" id="SSF52540">
    <property type="entry name" value="P-loop containing nucleoside triphosphate hydrolases"/>
    <property type="match status" value="2"/>
</dbReference>
<keyword evidence="12" id="KW-0238">DNA-binding</keyword>
<evidence type="ECO:0000256" key="1">
    <source>
        <dbReference type="ARBA" id="ARBA00004496"/>
    </source>
</evidence>
<dbReference type="NCBIfam" id="TIGR00630">
    <property type="entry name" value="uvra"/>
    <property type="match status" value="1"/>
</dbReference>
<evidence type="ECO:0000256" key="6">
    <source>
        <dbReference type="ARBA" id="ARBA00022763"/>
    </source>
</evidence>
<evidence type="ECO:0000256" key="3">
    <source>
        <dbReference type="ARBA" id="ARBA00022723"/>
    </source>
</evidence>
<evidence type="ECO:0000259" key="17">
    <source>
        <dbReference type="PROSITE" id="PS50893"/>
    </source>
</evidence>
<keyword evidence="19" id="KW-1185">Reference proteome</keyword>
<keyword evidence="10" id="KW-0067">ATP-binding</keyword>
<dbReference type="InterPro" id="IPR003439">
    <property type="entry name" value="ABC_transporter-like_ATP-bd"/>
</dbReference>
<evidence type="ECO:0000313" key="19">
    <source>
        <dbReference type="Proteomes" id="UP000435357"/>
    </source>
</evidence>
<dbReference type="Gene3D" id="1.20.1580.10">
    <property type="entry name" value="ABC transporter ATPase like domain"/>
    <property type="match status" value="2"/>
</dbReference>
<comment type="similarity">
    <text evidence="14">Belongs to the ABC transporter superfamily. UvrA family.</text>
</comment>
<evidence type="ECO:0000256" key="4">
    <source>
        <dbReference type="ARBA" id="ARBA00022737"/>
    </source>
</evidence>
<dbReference type="InterPro" id="IPR041552">
    <property type="entry name" value="UvrA_DNA-bd"/>
</dbReference>
<dbReference type="InterPro" id="IPR027417">
    <property type="entry name" value="P-loop_NTPase"/>
</dbReference>
<dbReference type="OrthoDB" id="9809851at2"/>
<dbReference type="GO" id="GO:0009380">
    <property type="term" value="C:excinuclease repair complex"/>
    <property type="evidence" value="ECO:0007669"/>
    <property type="project" value="InterPro"/>
</dbReference>
<evidence type="ECO:0000256" key="13">
    <source>
        <dbReference type="ARBA" id="ARBA00023204"/>
    </source>
</evidence>
<keyword evidence="6" id="KW-0227">DNA damage</keyword>
<evidence type="ECO:0000256" key="16">
    <source>
        <dbReference type="ARBA" id="ARBA00042156"/>
    </source>
</evidence>
<dbReference type="GO" id="GO:0004518">
    <property type="term" value="F:nuclease activity"/>
    <property type="evidence" value="ECO:0007669"/>
    <property type="project" value="UniProtKB-KW"/>
</dbReference>
<dbReference type="PROSITE" id="PS00211">
    <property type="entry name" value="ABC_TRANSPORTER_1"/>
    <property type="match status" value="2"/>
</dbReference>
<dbReference type="GO" id="GO:0006289">
    <property type="term" value="P:nucleotide-excision repair"/>
    <property type="evidence" value="ECO:0007669"/>
    <property type="project" value="InterPro"/>
</dbReference>
<dbReference type="EMBL" id="WACR01000004">
    <property type="protein sequence ID" value="KAB1064788.1"/>
    <property type="molecule type" value="Genomic_DNA"/>
</dbReference>
<evidence type="ECO:0000256" key="5">
    <source>
        <dbReference type="ARBA" id="ARBA00022741"/>
    </source>
</evidence>
<keyword evidence="3" id="KW-0479">Metal-binding</keyword>
<feature type="domain" description="ABC transporter" evidence="17">
    <location>
        <begin position="247"/>
        <end position="585"/>
    </location>
</feature>
<dbReference type="GO" id="GO:0003677">
    <property type="term" value="F:DNA binding"/>
    <property type="evidence" value="ECO:0007669"/>
    <property type="project" value="UniProtKB-KW"/>
</dbReference>